<gene>
    <name evidence="1" type="ORF">A3D01_04105</name>
</gene>
<evidence type="ECO:0000313" key="1">
    <source>
        <dbReference type="EMBL" id="OGM34681.1"/>
    </source>
</evidence>
<proteinExistence type="predicted"/>
<dbReference type="Proteomes" id="UP000177169">
    <property type="component" value="Unassembled WGS sequence"/>
</dbReference>
<dbReference type="EMBL" id="MGGR01000003">
    <property type="protein sequence ID" value="OGM34681.1"/>
    <property type="molecule type" value="Genomic_DNA"/>
</dbReference>
<reference evidence="1 2" key="1">
    <citation type="journal article" date="2016" name="Nat. Commun.">
        <title>Thousands of microbial genomes shed light on interconnected biogeochemical processes in an aquifer system.</title>
        <authorList>
            <person name="Anantharaman K."/>
            <person name="Brown C.T."/>
            <person name="Hug L.A."/>
            <person name="Sharon I."/>
            <person name="Castelle C.J."/>
            <person name="Probst A.J."/>
            <person name="Thomas B.C."/>
            <person name="Singh A."/>
            <person name="Wilkins M.J."/>
            <person name="Karaoz U."/>
            <person name="Brodie E.L."/>
            <person name="Williams K.H."/>
            <person name="Hubbard S.S."/>
            <person name="Banfield J.F."/>
        </authorList>
    </citation>
    <scope>NUCLEOTIDE SEQUENCE [LARGE SCALE GENOMIC DNA]</scope>
</reference>
<accession>A0A1F7Z5F6</accession>
<protein>
    <submittedName>
        <fullName evidence="1">Uncharacterized protein</fullName>
    </submittedName>
</protein>
<name>A0A1F7Z5F6_9BACT</name>
<sequence>MNKKVLITIIIIALLLIGGGVYVMSTSNNSKTVPVTTTGTDINNIQEPSQVSQRSLKDLLAAGISQKCTFKDVSNDVEIEGTSYIANGKVRGDFSTTAEGKTSVGHSIFDGKASYVWMDGSSTGLKMEIDTSATSTTEASTQQGLDLNKTIDYNCDAWLQEESVFNPPSDVTFTSFVVPTSSAGDSTQGNQNLCSPCNSLTGEQKTQCLTALKCN</sequence>
<organism evidence="1 2">
    <name type="scientific">Candidatus Woesebacteria bacterium RIFCSPHIGHO2_02_FULL_39_13</name>
    <dbReference type="NCBI Taxonomy" id="1802505"/>
    <lineage>
        <taxon>Bacteria</taxon>
        <taxon>Candidatus Woeseibacteriota</taxon>
    </lineage>
</organism>
<dbReference type="AlphaFoldDB" id="A0A1F7Z5F6"/>
<comment type="caution">
    <text evidence="1">The sequence shown here is derived from an EMBL/GenBank/DDBJ whole genome shotgun (WGS) entry which is preliminary data.</text>
</comment>
<evidence type="ECO:0000313" key="2">
    <source>
        <dbReference type="Proteomes" id="UP000177169"/>
    </source>
</evidence>